<feature type="transmembrane region" description="Helical" evidence="1">
    <location>
        <begin position="38"/>
        <end position="60"/>
    </location>
</feature>
<feature type="transmembrane region" description="Helical" evidence="1">
    <location>
        <begin position="297"/>
        <end position="315"/>
    </location>
</feature>
<feature type="transmembrane region" description="Helical" evidence="1">
    <location>
        <begin position="109"/>
        <end position="125"/>
    </location>
</feature>
<accession>A0AAV5T5N6</accession>
<keyword evidence="1" id="KW-1133">Transmembrane helix</keyword>
<proteinExistence type="predicted"/>
<gene>
    <name evidence="2" type="ORF">PENTCL1PPCAC_9820</name>
</gene>
<feature type="transmembrane region" description="Helical" evidence="1">
    <location>
        <begin position="190"/>
        <end position="212"/>
    </location>
</feature>
<evidence type="ECO:0000256" key="1">
    <source>
        <dbReference type="SAM" id="Phobius"/>
    </source>
</evidence>
<feature type="non-terminal residue" evidence="2">
    <location>
        <position position="320"/>
    </location>
</feature>
<feature type="transmembrane region" description="Helical" evidence="1">
    <location>
        <begin position="224"/>
        <end position="242"/>
    </location>
</feature>
<feature type="transmembrane region" description="Helical" evidence="1">
    <location>
        <begin position="262"/>
        <end position="285"/>
    </location>
</feature>
<comment type="caution">
    <text evidence="2">The sequence shown here is derived from an EMBL/GenBank/DDBJ whole genome shotgun (WGS) entry which is preliminary data.</text>
</comment>
<dbReference type="Proteomes" id="UP001432027">
    <property type="component" value="Unassembled WGS sequence"/>
</dbReference>
<name>A0AAV5T5N6_9BILA</name>
<dbReference type="AlphaFoldDB" id="A0AAV5T5N6"/>
<dbReference type="EMBL" id="BTSX01000003">
    <property type="protein sequence ID" value="GMS87645.1"/>
    <property type="molecule type" value="Genomic_DNA"/>
</dbReference>
<keyword evidence="3" id="KW-1185">Reference proteome</keyword>
<feature type="transmembrane region" description="Helical" evidence="1">
    <location>
        <begin position="12"/>
        <end position="32"/>
    </location>
</feature>
<feature type="transmembrane region" description="Helical" evidence="1">
    <location>
        <begin position="132"/>
        <end position="153"/>
    </location>
</feature>
<keyword evidence="1" id="KW-0472">Membrane</keyword>
<keyword evidence="1" id="KW-0812">Transmembrane</keyword>
<evidence type="ECO:0000313" key="2">
    <source>
        <dbReference type="EMBL" id="GMS87645.1"/>
    </source>
</evidence>
<feature type="transmembrane region" description="Helical" evidence="1">
    <location>
        <begin position="159"/>
        <end position="178"/>
    </location>
</feature>
<sequence>IDITNVEKFQLRLSIVLSVLLCLAVVASVMSYFYFPKAMLTCKIIASVLSVLHFFSIYAYDEEVRKKSFQIFQSHIMGISSMVIIILSISLVCFCFTLNWAAAIAPTELLIYACAVLGVFTKKILGDSKAGTASIFMLFIVVGCVCAFGLAFFVLDSLLLTFVFATIAVMLPWVIVKSEYRLAKRQHRSYLPVTIIADVAATFGVAAVVGAAREAAVHPYLWEFVGAAVFMIAIMPECIDSIGQYRETDPHFGQRNPITTRVFLKGFTLLSVTMLMIASIAGSYFIRDHFPTTVSPMHLITCILLFVILFMLDNLRHNVS</sequence>
<evidence type="ECO:0000313" key="3">
    <source>
        <dbReference type="Proteomes" id="UP001432027"/>
    </source>
</evidence>
<organism evidence="2 3">
    <name type="scientific">Pristionchus entomophagus</name>
    <dbReference type="NCBI Taxonomy" id="358040"/>
    <lineage>
        <taxon>Eukaryota</taxon>
        <taxon>Metazoa</taxon>
        <taxon>Ecdysozoa</taxon>
        <taxon>Nematoda</taxon>
        <taxon>Chromadorea</taxon>
        <taxon>Rhabditida</taxon>
        <taxon>Rhabditina</taxon>
        <taxon>Diplogasteromorpha</taxon>
        <taxon>Diplogasteroidea</taxon>
        <taxon>Neodiplogasteridae</taxon>
        <taxon>Pristionchus</taxon>
    </lineage>
</organism>
<reference evidence="2" key="1">
    <citation type="submission" date="2023-10" db="EMBL/GenBank/DDBJ databases">
        <title>Genome assembly of Pristionchus species.</title>
        <authorList>
            <person name="Yoshida K."/>
            <person name="Sommer R.J."/>
        </authorList>
    </citation>
    <scope>NUCLEOTIDE SEQUENCE</scope>
    <source>
        <strain evidence="2">RS0144</strain>
    </source>
</reference>
<protein>
    <submittedName>
        <fullName evidence="2">Uncharacterized protein</fullName>
    </submittedName>
</protein>
<feature type="transmembrane region" description="Helical" evidence="1">
    <location>
        <begin position="81"/>
        <end position="103"/>
    </location>
</feature>
<feature type="non-terminal residue" evidence="2">
    <location>
        <position position="1"/>
    </location>
</feature>